<reference evidence="4" key="1">
    <citation type="journal article" date="2006" name="Science">
        <title>Ancient noncoding elements conserved in the human genome.</title>
        <authorList>
            <person name="Venkatesh B."/>
            <person name="Kirkness E.F."/>
            <person name="Loh Y.H."/>
            <person name="Halpern A.L."/>
            <person name="Lee A.P."/>
            <person name="Johnson J."/>
            <person name="Dandona N."/>
            <person name="Viswanathan L.D."/>
            <person name="Tay A."/>
            <person name="Venter J.C."/>
            <person name="Strausberg R.L."/>
            <person name="Brenner S."/>
        </authorList>
    </citation>
    <scope>NUCLEOTIDE SEQUENCE [LARGE SCALE GENOMIC DNA]</scope>
</reference>
<dbReference type="OMA" id="KQRVYMH"/>
<dbReference type="Gene3D" id="3.40.525.10">
    <property type="entry name" value="CRAL-TRIO lipid binding domain"/>
    <property type="match status" value="1"/>
</dbReference>
<dbReference type="InterPro" id="IPR001251">
    <property type="entry name" value="CRAL-TRIO_dom"/>
</dbReference>
<dbReference type="GO" id="GO:0016020">
    <property type="term" value="C:membrane"/>
    <property type="evidence" value="ECO:0007669"/>
    <property type="project" value="TreeGrafter"/>
</dbReference>
<dbReference type="STRING" id="7868.ENSCMIP00000046373"/>
<dbReference type="SUPFAM" id="SSF52087">
    <property type="entry name" value="CRAL/TRIO domain"/>
    <property type="match status" value="1"/>
</dbReference>
<evidence type="ECO:0000313" key="4">
    <source>
        <dbReference type="Proteomes" id="UP000314986"/>
    </source>
</evidence>
<dbReference type="SMART" id="SM00516">
    <property type="entry name" value="SEC14"/>
    <property type="match status" value="1"/>
</dbReference>
<dbReference type="GO" id="GO:0008431">
    <property type="term" value="F:vitamin E binding"/>
    <property type="evidence" value="ECO:0007669"/>
    <property type="project" value="TreeGrafter"/>
</dbReference>
<dbReference type="Gene3D" id="1.20.5.1200">
    <property type="entry name" value="Alpha-tocopherol transfer"/>
    <property type="match status" value="1"/>
</dbReference>
<dbReference type="Ensembl" id="ENSCMIT00000047033.1">
    <property type="protein sequence ID" value="ENSCMIP00000046373.1"/>
    <property type="gene ID" value="ENSCMIG00000019069.1"/>
</dbReference>
<dbReference type="SUPFAM" id="SSF46938">
    <property type="entry name" value="CRAL/TRIO N-terminal domain"/>
    <property type="match status" value="1"/>
</dbReference>
<dbReference type="CDD" id="cd00170">
    <property type="entry name" value="SEC14"/>
    <property type="match status" value="1"/>
</dbReference>
<dbReference type="Proteomes" id="UP000314986">
    <property type="component" value="Unassembled WGS sequence"/>
</dbReference>
<dbReference type="GeneTree" id="ENSGT00940000159203"/>
<evidence type="ECO:0000313" key="2">
    <source>
        <dbReference type="EMBL" id="AFP05651.1"/>
    </source>
</evidence>
<dbReference type="OrthoDB" id="440711at2759"/>
<name>V9L3M3_CALMI</name>
<reference evidence="2 4" key="3">
    <citation type="journal article" date="2014" name="Nature">
        <title>Elephant shark genome provides unique insights into gnathostome evolution.</title>
        <authorList>
            <consortium name="International Elephant Shark Genome Sequencing Consortium"/>
            <person name="Venkatesh B."/>
            <person name="Lee A.P."/>
            <person name="Ravi V."/>
            <person name="Maurya A.K."/>
            <person name="Lian M.M."/>
            <person name="Swann J.B."/>
            <person name="Ohta Y."/>
            <person name="Flajnik M.F."/>
            <person name="Sutoh Y."/>
            <person name="Kasahara M."/>
            <person name="Hoon S."/>
            <person name="Gangu V."/>
            <person name="Roy S.W."/>
            <person name="Irimia M."/>
            <person name="Korzh V."/>
            <person name="Kondrychyn I."/>
            <person name="Lim Z.W."/>
            <person name="Tay B.H."/>
            <person name="Tohari S."/>
            <person name="Kong K.W."/>
            <person name="Ho S."/>
            <person name="Lorente-Galdos B."/>
            <person name="Quilez J."/>
            <person name="Marques-Bonet T."/>
            <person name="Raney B.J."/>
            <person name="Ingham P.W."/>
            <person name="Tay A."/>
            <person name="Hillier L.W."/>
            <person name="Minx P."/>
            <person name="Boehm T."/>
            <person name="Wilson R.K."/>
            <person name="Brenner S."/>
            <person name="Warren W.C."/>
        </authorList>
    </citation>
    <scope>NUCLEOTIDE SEQUENCE</scope>
    <source>
        <tissue evidence="2">Liver</tissue>
    </source>
</reference>
<dbReference type="GO" id="GO:0051180">
    <property type="term" value="P:vitamin transport"/>
    <property type="evidence" value="ECO:0007669"/>
    <property type="project" value="TreeGrafter"/>
</dbReference>
<reference evidence="4" key="2">
    <citation type="journal article" date="2007" name="PLoS Biol.">
        <title>Survey sequencing and comparative analysis of the elephant shark (Callorhinchus milii) genome.</title>
        <authorList>
            <person name="Venkatesh B."/>
            <person name="Kirkness E.F."/>
            <person name="Loh Y.H."/>
            <person name="Halpern A.L."/>
            <person name="Lee A.P."/>
            <person name="Johnson J."/>
            <person name="Dandona N."/>
            <person name="Viswanathan L.D."/>
            <person name="Tay A."/>
            <person name="Venter J.C."/>
            <person name="Strausberg R.L."/>
            <person name="Brenner S."/>
        </authorList>
    </citation>
    <scope>NUCLEOTIDE SEQUENCE [LARGE SCALE GENOMIC DNA]</scope>
</reference>
<evidence type="ECO:0000313" key="3">
    <source>
        <dbReference type="Ensembl" id="ENSCMIP00000046373.1"/>
    </source>
</evidence>
<dbReference type="RefSeq" id="XP_007894924.1">
    <property type="nucleotide sequence ID" value="XM_007896733.2"/>
</dbReference>
<dbReference type="PANTHER" id="PTHR10174:SF225">
    <property type="entry name" value="ALPHA-TOCOPHEROL TRANSFER PROTEIN"/>
    <property type="match status" value="1"/>
</dbReference>
<dbReference type="PANTHER" id="PTHR10174">
    <property type="entry name" value="ALPHA-TOCOPHEROL TRANSFER PROTEIN-RELATED"/>
    <property type="match status" value="1"/>
</dbReference>
<dbReference type="InterPro" id="IPR036865">
    <property type="entry name" value="CRAL-TRIO_dom_sf"/>
</dbReference>
<dbReference type="Pfam" id="PF00650">
    <property type="entry name" value="CRAL_TRIO"/>
    <property type="match status" value="1"/>
</dbReference>
<organism evidence="2">
    <name type="scientific">Callorhinchus milii</name>
    <name type="common">Ghost shark</name>
    <dbReference type="NCBI Taxonomy" id="7868"/>
    <lineage>
        <taxon>Eukaryota</taxon>
        <taxon>Metazoa</taxon>
        <taxon>Chordata</taxon>
        <taxon>Craniata</taxon>
        <taxon>Vertebrata</taxon>
        <taxon>Chondrichthyes</taxon>
        <taxon>Holocephali</taxon>
        <taxon>Chimaeriformes</taxon>
        <taxon>Callorhinchidae</taxon>
        <taxon>Callorhinchus</taxon>
    </lineage>
</organism>
<dbReference type="GO" id="GO:0005770">
    <property type="term" value="C:late endosome"/>
    <property type="evidence" value="ECO:0007669"/>
    <property type="project" value="TreeGrafter"/>
</dbReference>
<dbReference type="InterPro" id="IPR011074">
    <property type="entry name" value="CRAL/TRIO_N_dom"/>
</dbReference>
<dbReference type="KEGG" id="cmk:103180722"/>
<reference evidence="3" key="4">
    <citation type="submission" date="2025-05" db="UniProtKB">
        <authorList>
            <consortium name="Ensembl"/>
        </authorList>
    </citation>
    <scope>IDENTIFICATION</scope>
</reference>
<dbReference type="GO" id="GO:1902936">
    <property type="term" value="F:phosphatidylinositol bisphosphate binding"/>
    <property type="evidence" value="ECO:0007669"/>
    <property type="project" value="TreeGrafter"/>
</dbReference>
<dbReference type="InterPro" id="IPR036273">
    <property type="entry name" value="CRAL/TRIO_N_dom_sf"/>
</dbReference>
<dbReference type="PROSITE" id="PS50191">
    <property type="entry name" value="CRAL_TRIO"/>
    <property type="match status" value="1"/>
</dbReference>
<sequence length="276" mass="31815">MSRQSDPAAAVGLREDELCPESELLSVSELRLRAVSLSQHWPLGLEDEFLIRFLRARDFHQELALKLLINYHKWRAECPEISADLRPSSVMGLLKAGYHAVLRSRDTSGSRVLMYKIGHWDPKLYSTYEVFRVSLITSELIVKELQTQLNGVKVIFDLHGWRFAHALQINTTIAKRIASILVDSFPLKVRAIHVINVPFIFYSVIAIIKQFLPEKIKDRIYLHGSDYQRSLHQHFPMQILPPDYGGQGSEYNELCQEWTTFVQKSEKDLLKLSLVT</sequence>
<dbReference type="GO" id="GO:0120013">
    <property type="term" value="F:lipid transfer activity"/>
    <property type="evidence" value="ECO:0007669"/>
    <property type="project" value="TreeGrafter"/>
</dbReference>
<proteinExistence type="evidence at transcript level"/>
<accession>V9L3M3</accession>
<dbReference type="PRINTS" id="PR00180">
    <property type="entry name" value="CRETINALDHBP"/>
</dbReference>
<dbReference type="AlphaFoldDB" id="V9L3M3"/>
<dbReference type="GeneID" id="103180722"/>
<dbReference type="GO" id="GO:0042360">
    <property type="term" value="P:vitamin E metabolic process"/>
    <property type="evidence" value="ECO:0007669"/>
    <property type="project" value="TreeGrafter"/>
</dbReference>
<dbReference type="SMART" id="SM01100">
    <property type="entry name" value="CRAL_TRIO_N"/>
    <property type="match status" value="1"/>
</dbReference>
<evidence type="ECO:0000259" key="1">
    <source>
        <dbReference type="PROSITE" id="PS50191"/>
    </source>
</evidence>
<dbReference type="EMBL" id="JW873133">
    <property type="protein sequence ID" value="AFP05651.1"/>
    <property type="molecule type" value="mRNA"/>
</dbReference>
<dbReference type="CTD" id="7274"/>
<dbReference type="Pfam" id="PF03765">
    <property type="entry name" value="CRAL_TRIO_N"/>
    <property type="match status" value="1"/>
</dbReference>
<keyword evidence="4" id="KW-1185">Reference proteome</keyword>
<dbReference type="Gene3D" id="1.10.8.20">
    <property type="entry name" value="N-terminal domain of phosphatidylinositol transfer protein sec14p"/>
    <property type="match status" value="1"/>
</dbReference>
<feature type="domain" description="CRAL-TRIO" evidence="1">
    <location>
        <begin position="86"/>
        <end position="252"/>
    </location>
</feature>
<gene>
    <name evidence="3" type="primary">ttpa</name>
</gene>
<dbReference type="FunFam" id="3.40.525.10:FF:000002">
    <property type="entry name" value="Alpha-tocopherol transfer protein-like"/>
    <property type="match status" value="1"/>
</dbReference>
<protein>
    <submittedName>
        <fullName evidence="2">Alpha-tocopherol transfer protein</fullName>
    </submittedName>
    <submittedName>
        <fullName evidence="3">Tocopherol (alpha) transfer protein</fullName>
    </submittedName>
</protein>